<dbReference type="GeneID" id="83198158"/>
<name>A0A9W9PGV3_9EURO</name>
<organism evidence="2 3">
    <name type="scientific">Penicillium chermesinum</name>
    <dbReference type="NCBI Taxonomy" id="63820"/>
    <lineage>
        <taxon>Eukaryota</taxon>
        <taxon>Fungi</taxon>
        <taxon>Dikarya</taxon>
        <taxon>Ascomycota</taxon>
        <taxon>Pezizomycotina</taxon>
        <taxon>Eurotiomycetes</taxon>
        <taxon>Eurotiomycetidae</taxon>
        <taxon>Eurotiales</taxon>
        <taxon>Aspergillaceae</taxon>
        <taxon>Penicillium</taxon>
    </lineage>
</organism>
<reference evidence="2" key="1">
    <citation type="submission" date="2022-11" db="EMBL/GenBank/DDBJ databases">
        <authorList>
            <person name="Petersen C."/>
        </authorList>
    </citation>
    <scope>NUCLEOTIDE SEQUENCE</scope>
    <source>
        <strain evidence="2">IBT 19713</strain>
    </source>
</reference>
<dbReference type="RefSeq" id="XP_058333996.1">
    <property type="nucleotide sequence ID" value="XM_058470855.1"/>
</dbReference>
<feature type="domain" description="NmrA-like" evidence="1">
    <location>
        <begin position="3"/>
        <end position="287"/>
    </location>
</feature>
<dbReference type="Pfam" id="PF05368">
    <property type="entry name" value="NmrA"/>
    <property type="match status" value="1"/>
</dbReference>
<evidence type="ECO:0000313" key="2">
    <source>
        <dbReference type="EMBL" id="KAJ5246575.1"/>
    </source>
</evidence>
<dbReference type="EMBL" id="JAPQKS010000002">
    <property type="protein sequence ID" value="KAJ5246575.1"/>
    <property type="molecule type" value="Genomic_DNA"/>
</dbReference>
<dbReference type="InterPro" id="IPR008030">
    <property type="entry name" value="NmrA-like"/>
</dbReference>
<evidence type="ECO:0000313" key="3">
    <source>
        <dbReference type="Proteomes" id="UP001150941"/>
    </source>
</evidence>
<dbReference type="PANTHER" id="PTHR43162">
    <property type="match status" value="1"/>
</dbReference>
<dbReference type="Gene3D" id="3.40.50.720">
    <property type="entry name" value="NAD(P)-binding Rossmann-like Domain"/>
    <property type="match status" value="1"/>
</dbReference>
<dbReference type="SUPFAM" id="SSF51735">
    <property type="entry name" value="NAD(P)-binding Rossmann-fold domains"/>
    <property type="match status" value="1"/>
</dbReference>
<gene>
    <name evidence="2" type="ORF">N7468_001558</name>
</gene>
<keyword evidence="3" id="KW-1185">Reference proteome</keyword>
<dbReference type="OrthoDB" id="419598at2759"/>
<comment type="caution">
    <text evidence="2">The sequence shown here is derived from an EMBL/GenBank/DDBJ whole genome shotgun (WGS) entry which is preliminary data.</text>
</comment>
<dbReference type="AlphaFoldDB" id="A0A9W9PGV3"/>
<accession>A0A9W9PGV3</accession>
<sequence>MTSVIVFGPTGNVGSYVARTAEALGAKVFLAMRDPSKPIPGLSPEQEKNGNYERVHADLSKPDSITAAVKSSGAKRAFIYLIWGSDPRATITALKSAGIEFVTFLSSFTIAGELRDIAPSEPVPYAHAQVEIALDEIFGEENYVAIRPGGFATNIGQFKHGIAAGEVKTYGSDFPMDGITPGDMGRVSGTVLVQGSKHDQRKVYLYGPQLVTYGAAAQAVGKALGKEVKITTISAQEELDRSVKQGVPRPLAEYLVSLYEKNKNGVLYPRVNYEVGVQNVELYTGRPATSFKDWVKENKDLFSV</sequence>
<reference evidence="2" key="2">
    <citation type="journal article" date="2023" name="IMA Fungus">
        <title>Comparative genomic study of the Penicillium genus elucidates a diverse pangenome and 15 lateral gene transfer events.</title>
        <authorList>
            <person name="Petersen C."/>
            <person name="Sorensen T."/>
            <person name="Nielsen M.R."/>
            <person name="Sondergaard T.E."/>
            <person name="Sorensen J.L."/>
            <person name="Fitzpatrick D.A."/>
            <person name="Frisvad J.C."/>
            <person name="Nielsen K.L."/>
        </authorList>
    </citation>
    <scope>NUCLEOTIDE SEQUENCE</scope>
    <source>
        <strain evidence="2">IBT 19713</strain>
    </source>
</reference>
<dbReference type="InterPro" id="IPR036291">
    <property type="entry name" value="NAD(P)-bd_dom_sf"/>
</dbReference>
<dbReference type="InterPro" id="IPR051604">
    <property type="entry name" value="Ergot_Alk_Oxidoreductase"/>
</dbReference>
<evidence type="ECO:0000259" key="1">
    <source>
        <dbReference type="Pfam" id="PF05368"/>
    </source>
</evidence>
<dbReference type="Proteomes" id="UP001150941">
    <property type="component" value="Unassembled WGS sequence"/>
</dbReference>
<protein>
    <recommendedName>
        <fullName evidence="1">NmrA-like domain-containing protein</fullName>
    </recommendedName>
</protein>
<proteinExistence type="predicted"/>
<dbReference type="PANTHER" id="PTHR43162:SF1">
    <property type="entry name" value="PRESTALK A DIFFERENTIATION PROTEIN A"/>
    <property type="match status" value="1"/>
</dbReference>